<feature type="transmembrane region" description="Helical" evidence="14">
    <location>
        <begin position="205"/>
        <end position="224"/>
    </location>
</feature>
<dbReference type="PANTHER" id="PTHR31201">
    <property type="entry name" value="OS01G0585100 PROTEIN"/>
    <property type="match status" value="1"/>
</dbReference>
<protein>
    <recommendedName>
        <fullName evidence="3">Glycerophosphocholine acyltransferase 1</fullName>
    </recommendedName>
</protein>
<evidence type="ECO:0000256" key="6">
    <source>
        <dbReference type="ARBA" id="ARBA00022692"/>
    </source>
</evidence>
<comment type="subcellular location">
    <subcellularLocation>
        <location evidence="1">Membrane</location>
        <topology evidence="1">Multi-pass membrane protein</topology>
    </subcellularLocation>
</comment>
<evidence type="ECO:0000256" key="11">
    <source>
        <dbReference type="ARBA" id="ARBA00023264"/>
    </source>
</evidence>
<dbReference type="AlphaFoldDB" id="A0A6U4P0D7"/>
<keyword evidence="7 14" id="KW-1133">Transmembrane helix</keyword>
<dbReference type="GO" id="GO:0006656">
    <property type="term" value="P:phosphatidylcholine biosynthetic process"/>
    <property type="evidence" value="ECO:0007669"/>
    <property type="project" value="TreeGrafter"/>
</dbReference>
<evidence type="ECO:0000256" key="3">
    <source>
        <dbReference type="ARBA" id="ARBA00019082"/>
    </source>
</evidence>
<evidence type="ECO:0000313" key="15">
    <source>
        <dbReference type="EMBL" id="CAD8741557.1"/>
    </source>
</evidence>
<evidence type="ECO:0000256" key="8">
    <source>
        <dbReference type="ARBA" id="ARBA00023098"/>
    </source>
</evidence>
<keyword evidence="6 14" id="KW-0812">Transmembrane</keyword>
<evidence type="ECO:0000313" key="16">
    <source>
        <dbReference type="EMBL" id="CAD8974210.1"/>
    </source>
</evidence>
<keyword evidence="12" id="KW-0012">Acyltransferase</keyword>
<name>A0A6U4P0D7_HEMAN</name>
<dbReference type="PANTHER" id="PTHR31201:SF1">
    <property type="entry name" value="GLYCEROPHOSPHOCHOLINE ACYLTRANSFERASE 1"/>
    <property type="match status" value="1"/>
</dbReference>
<feature type="transmembrane region" description="Helical" evidence="14">
    <location>
        <begin position="153"/>
        <end position="172"/>
    </location>
</feature>
<dbReference type="GO" id="GO:0016746">
    <property type="term" value="F:acyltransferase activity"/>
    <property type="evidence" value="ECO:0007669"/>
    <property type="project" value="UniProtKB-KW"/>
</dbReference>
<keyword evidence="5" id="KW-0808">Transferase</keyword>
<sequence length="550" mass="61685">MSFMTGLSVADVTPLSPSVSREKNLDQITNGLTKVVPPHKIVSFFERARHFSDCTPLGRSYNWASKRGERTHIPGERRAKIRATVIKTSQAVQSRVQKEVENALDRAKFRAQKVSTLLAKPENVVARDKMGFTAGIALLIFTEYVFLCHLEWIKAWYTAVVIPLYGIRYVIYHADKTHYFLIDFCYVINLLLLFTLHFYPNSTVLFKATFALASGPVPIAIIAWRNSLVFHSLDKVTSVVIHLLPCGIVFCMRWFPERTTDGQLKPTEYAGLVDLFVRPFFVYVYWQIAYFLKTQVVDRKRMRDSPELWTSARWLSRHRTSKGLAHKLINKDGTGELSINISLVKIQIQYTVLTLIPVVIVYHSYFLHCVYLIIICLWCVHNGAGYYFEVFSKKYIEEVMMKDHHREASIAEAARSRLQSIASDEGLEYVSAASSPLRSLSRADSGENLAGGELCFDKLLENSCVPPSFDKLINGPSPRSSFGKARAPTMSPTRTSPEVGRFTPVALSLGSRGSRSPDNNGYHAGMTPPKTEDSLSAGGGWVPVAAGGAR</sequence>
<evidence type="ECO:0000256" key="4">
    <source>
        <dbReference type="ARBA" id="ARBA00022516"/>
    </source>
</evidence>
<keyword evidence="4" id="KW-0444">Lipid biosynthesis</keyword>
<accession>A0A6U4P0D7</accession>
<evidence type="ECO:0000256" key="14">
    <source>
        <dbReference type="SAM" id="Phobius"/>
    </source>
</evidence>
<feature type="region of interest" description="Disordered" evidence="13">
    <location>
        <begin position="475"/>
        <end position="550"/>
    </location>
</feature>
<evidence type="ECO:0000256" key="10">
    <source>
        <dbReference type="ARBA" id="ARBA00023209"/>
    </source>
</evidence>
<dbReference type="EMBL" id="HBFX01041923">
    <property type="protein sequence ID" value="CAD8974210.1"/>
    <property type="molecule type" value="Transcribed_RNA"/>
</dbReference>
<feature type="transmembrane region" description="Helical" evidence="14">
    <location>
        <begin position="236"/>
        <end position="255"/>
    </location>
</feature>
<feature type="transmembrane region" description="Helical" evidence="14">
    <location>
        <begin position="275"/>
        <end position="292"/>
    </location>
</feature>
<reference evidence="16" key="1">
    <citation type="submission" date="2021-01" db="EMBL/GenBank/DDBJ databases">
        <authorList>
            <person name="Corre E."/>
            <person name="Pelletier E."/>
            <person name="Niang G."/>
            <person name="Scheremetjew M."/>
            <person name="Finn R."/>
            <person name="Kale V."/>
            <person name="Holt S."/>
            <person name="Cochrane G."/>
            <person name="Meng A."/>
            <person name="Brown T."/>
            <person name="Cohen L."/>
        </authorList>
    </citation>
    <scope>NUCLEOTIDE SEQUENCE</scope>
    <source>
        <strain evidence="15">CCMP441</strain>
        <strain evidence="16">CCMP644</strain>
    </source>
</reference>
<keyword evidence="9 14" id="KW-0472">Membrane</keyword>
<evidence type="ECO:0000256" key="9">
    <source>
        <dbReference type="ARBA" id="ARBA00023136"/>
    </source>
</evidence>
<evidence type="ECO:0000256" key="5">
    <source>
        <dbReference type="ARBA" id="ARBA00022679"/>
    </source>
</evidence>
<keyword evidence="8" id="KW-0443">Lipid metabolism</keyword>
<evidence type="ECO:0000256" key="1">
    <source>
        <dbReference type="ARBA" id="ARBA00004141"/>
    </source>
</evidence>
<evidence type="ECO:0000256" key="2">
    <source>
        <dbReference type="ARBA" id="ARBA00006675"/>
    </source>
</evidence>
<evidence type="ECO:0000256" key="7">
    <source>
        <dbReference type="ARBA" id="ARBA00022989"/>
    </source>
</evidence>
<dbReference type="EMBL" id="HBFK01013389">
    <property type="protein sequence ID" value="CAD8741557.1"/>
    <property type="molecule type" value="Transcribed_RNA"/>
</dbReference>
<keyword evidence="11" id="KW-1208">Phospholipid metabolism</keyword>
<dbReference type="InterPro" id="IPR021261">
    <property type="entry name" value="GPCAT"/>
</dbReference>
<evidence type="ECO:0000256" key="13">
    <source>
        <dbReference type="SAM" id="MobiDB-lite"/>
    </source>
</evidence>
<keyword evidence="10" id="KW-0594">Phospholipid biosynthesis</keyword>
<comment type="similarity">
    <text evidence="2">Belongs to the GPC1 family.</text>
</comment>
<dbReference type="Pfam" id="PF10998">
    <property type="entry name" value="DUF2838"/>
    <property type="match status" value="1"/>
</dbReference>
<dbReference type="GO" id="GO:0016020">
    <property type="term" value="C:membrane"/>
    <property type="evidence" value="ECO:0007669"/>
    <property type="project" value="UniProtKB-SubCell"/>
</dbReference>
<gene>
    <name evidence="16" type="ORF">HAND00432_LOCUS25212</name>
    <name evidence="15" type="ORF">HAND1043_LOCUS8049</name>
</gene>
<feature type="transmembrane region" description="Helical" evidence="14">
    <location>
        <begin position="179"/>
        <end position="199"/>
    </location>
</feature>
<organism evidence="16">
    <name type="scientific">Hemiselmis andersenii</name>
    <name type="common">Cryptophyte alga</name>
    <dbReference type="NCBI Taxonomy" id="464988"/>
    <lineage>
        <taxon>Eukaryota</taxon>
        <taxon>Cryptophyceae</taxon>
        <taxon>Cryptomonadales</taxon>
        <taxon>Hemiselmidaceae</taxon>
        <taxon>Hemiselmis</taxon>
    </lineage>
</organism>
<evidence type="ECO:0000256" key="12">
    <source>
        <dbReference type="ARBA" id="ARBA00023315"/>
    </source>
</evidence>
<proteinExistence type="inferred from homology"/>